<feature type="transmembrane region" description="Helical" evidence="8">
    <location>
        <begin position="322"/>
        <end position="339"/>
    </location>
</feature>
<evidence type="ECO:0000256" key="5">
    <source>
        <dbReference type="ARBA" id="ARBA00022692"/>
    </source>
</evidence>
<keyword evidence="7 8" id="KW-0472">Membrane</keyword>
<evidence type="ECO:0000313" key="10">
    <source>
        <dbReference type="Proteomes" id="UP000177685"/>
    </source>
</evidence>
<keyword evidence="2" id="KW-1003">Cell membrane</keyword>
<name>A0A1G1VBW8_9BACT</name>
<sequence length="521" mass="59530">MQIFGQISLFTKKIKTTPITLVVFFVILLRIPNLFEPYWYGDEAIYLTLGEGVRQGLTLYKDIFDHKPPLIYLLAAVAGSIFWFKFLLLVSHIASVFMFWKLAEKLFKQSSVPEKSQKRAVFLAGGFFALFTTLPTLEGNIANAEIFMSLPIIAGLLYVFSLKRESLVKLYLAGIVFSLAVLYKVPAVLEIGALFVFWFLTSWGSIEKLKHAFSKSFALGLGVLTPIAVTIVYYATQGALNDYLSAGLLQNFGYIASWSAPVVSQAQTFSGDLTFRTLVLVLTVCALFLLRRRIDQTLLFVSLWFVFALFAMLLSGRPYPHYIIQIIAPLGLLLAILVNGRDSQRFWTTPLFLIFLASLVFYKFTTYPILSYYQNFLSFAVGAKTHDNYLSYFDQRIPRTYRLAQYIVRSTSPKDRIFIWGTEPELYALSRRLPPGRYTTSFHINDFGGREETLAALENNPPKYILINTKEQRVLPGLHLFLYNRYIYLENFGEIEVWKEIGPALIRAFNEAPRLYSRGIF</sequence>
<dbReference type="PANTHER" id="PTHR33908">
    <property type="entry name" value="MANNOSYLTRANSFERASE YKCB-RELATED"/>
    <property type="match status" value="1"/>
</dbReference>
<evidence type="ECO:0008006" key="11">
    <source>
        <dbReference type="Google" id="ProtNLM"/>
    </source>
</evidence>
<evidence type="ECO:0000256" key="4">
    <source>
        <dbReference type="ARBA" id="ARBA00022679"/>
    </source>
</evidence>
<evidence type="ECO:0000256" key="3">
    <source>
        <dbReference type="ARBA" id="ARBA00022676"/>
    </source>
</evidence>
<accession>A0A1G1VBW8</accession>
<organism evidence="9 10">
    <name type="scientific">Candidatus Blackburnbacteria bacterium RIFCSPLOWO2_01_FULL_41_27</name>
    <dbReference type="NCBI Taxonomy" id="1797520"/>
    <lineage>
        <taxon>Bacteria</taxon>
        <taxon>Candidatus Blackburniibacteriota</taxon>
    </lineage>
</organism>
<dbReference type="GO" id="GO:0009103">
    <property type="term" value="P:lipopolysaccharide biosynthetic process"/>
    <property type="evidence" value="ECO:0007669"/>
    <property type="project" value="UniProtKB-ARBA"/>
</dbReference>
<feature type="transmembrane region" description="Helical" evidence="8">
    <location>
        <begin position="70"/>
        <end position="100"/>
    </location>
</feature>
<dbReference type="GO" id="GO:0005886">
    <property type="term" value="C:plasma membrane"/>
    <property type="evidence" value="ECO:0007669"/>
    <property type="project" value="UniProtKB-SubCell"/>
</dbReference>
<keyword evidence="4" id="KW-0808">Transferase</keyword>
<evidence type="ECO:0000256" key="7">
    <source>
        <dbReference type="ARBA" id="ARBA00023136"/>
    </source>
</evidence>
<keyword evidence="5 8" id="KW-0812">Transmembrane</keyword>
<feature type="transmembrane region" description="Helical" evidence="8">
    <location>
        <begin position="218"/>
        <end position="236"/>
    </location>
</feature>
<feature type="transmembrane region" description="Helical" evidence="8">
    <location>
        <begin position="120"/>
        <end position="137"/>
    </location>
</feature>
<keyword evidence="6 8" id="KW-1133">Transmembrane helix</keyword>
<evidence type="ECO:0000256" key="1">
    <source>
        <dbReference type="ARBA" id="ARBA00004651"/>
    </source>
</evidence>
<evidence type="ECO:0000256" key="6">
    <source>
        <dbReference type="ARBA" id="ARBA00022989"/>
    </source>
</evidence>
<feature type="transmembrane region" description="Helical" evidence="8">
    <location>
        <begin position="351"/>
        <end position="370"/>
    </location>
</feature>
<evidence type="ECO:0000313" key="9">
    <source>
        <dbReference type="EMBL" id="OGY12880.1"/>
    </source>
</evidence>
<comment type="subcellular location">
    <subcellularLocation>
        <location evidence="1">Cell membrane</location>
        <topology evidence="1">Multi-pass membrane protein</topology>
    </subcellularLocation>
</comment>
<evidence type="ECO:0000256" key="2">
    <source>
        <dbReference type="ARBA" id="ARBA00022475"/>
    </source>
</evidence>
<dbReference type="Proteomes" id="UP000177685">
    <property type="component" value="Unassembled WGS sequence"/>
</dbReference>
<dbReference type="EMBL" id="MHCD01000045">
    <property type="protein sequence ID" value="OGY12880.1"/>
    <property type="molecule type" value="Genomic_DNA"/>
</dbReference>
<comment type="caution">
    <text evidence="9">The sequence shown here is derived from an EMBL/GenBank/DDBJ whole genome shotgun (WGS) entry which is preliminary data.</text>
</comment>
<keyword evidence="3" id="KW-0328">Glycosyltransferase</keyword>
<feature type="transmembrane region" description="Helical" evidence="8">
    <location>
        <begin position="21"/>
        <end position="40"/>
    </location>
</feature>
<evidence type="ECO:0000256" key="8">
    <source>
        <dbReference type="SAM" id="Phobius"/>
    </source>
</evidence>
<proteinExistence type="predicted"/>
<feature type="transmembrane region" description="Helical" evidence="8">
    <location>
        <begin position="297"/>
        <end position="316"/>
    </location>
</feature>
<feature type="transmembrane region" description="Helical" evidence="8">
    <location>
        <begin position="273"/>
        <end position="290"/>
    </location>
</feature>
<dbReference type="GO" id="GO:0016763">
    <property type="term" value="F:pentosyltransferase activity"/>
    <property type="evidence" value="ECO:0007669"/>
    <property type="project" value="TreeGrafter"/>
</dbReference>
<reference evidence="9 10" key="1">
    <citation type="journal article" date="2016" name="Nat. Commun.">
        <title>Thousands of microbial genomes shed light on interconnected biogeochemical processes in an aquifer system.</title>
        <authorList>
            <person name="Anantharaman K."/>
            <person name="Brown C.T."/>
            <person name="Hug L.A."/>
            <person name="Sharon I."/>
            <person name="Castelle C.J."/>
            <person name="Probst A.J."/>
            <person name="Thomas B.C."/>
            <person name="Singh A."/>
            <person name="Wilkins M.J."/>
            <person name="Karaoz U."/>
            <person name="Brodie E.L."/>
            <person name="Williams K.H."/>
            <person name="Hubbard S.S."/>
            <person name="Banfield J.F."/>
        </authorList>
    </citation>
    <scope>NUCLEOTIDE SEQUENCE [LARGE SCALE GENOMIC DNA]</scope>
</reference>
<feature type="transmembrane region" description="Helical" evidence="8">
    <location>
        <begin position="143"/>
        <end position="160"/>
    </location>
</feature>
<gene>
    <name evidence="9" type="ORF">A3A58_02895</name>
</gene>
<dbReference type="AlphaFoldDB" id="A0A1G1VBW8"/>
<protein>
    <recommendedName>
        <fullName evidence="11">Glycosyltransferase RgtA/B/C/D-like domain-containing protein</fullName>
    </recommendedName>
</protein>
<dbReference type="InterPro" id="IPR050297">
    <property type="entry name" value="LipidA_mod_glycosyltrf_83"/>
</dbReference>
<dbReference type="PANTHER" id="PTHR33908:SF11">
    <property type="entry name" value="MEMBRANE PROTEIN"/>
    <property type="match status" value="1"/>
</dbReference>